<gene>
    <name evidence="1" type="ORF">B296_00056010</name>
</gene>
<name>A0A426WYD0_ENSVE</name>
<protein>
    <submittedName>
        <fullName evidence="1">Uncharacterized protein</fullName>
    </submittedName>
</protein>
<evidence type="ECO:0000313" key="1">
    <source>
        <dbReference type="EMBL" id="RRT32297.1"/>
    </source>
</evidence>
<reference evidence="1 2" key="1">
    <citation type="journal article" date="2014" name="Agronomy (Basel)">
        <title>A Draft Genome Sequence for Ensete ventricosum, the Drought-Tolerant Tree Against Hunger.</title>
        <authorList>
            <person name="Harrison J."/>
            <person name="Moore K.A."/>
            <person name="Paszkiewicz K."/>
            <person name="Jones T."/>
            <person name="Grant M."/>
            <person name="Ambacheew D."/>
            <person name="Muzemil S."/>
            <person name="Studholme D.J."/>
        </authorList>
    </citation>
    <scope>NUCLEOTIDE SEQUENCE [LARGE SCALE GENOMIC DNA]</scope>
</reference>
<sequence length="156" mass="17224">MPGVRMVRRALAGGEVSTLSVPGRLYDTWRPSYNRSTSHVGLATSAAQVSEGICCCIFRGGWKSSPVGEGGGRSVIHYYYTDACCPAHMTLTPRFLHSTTSPRDISVLITRLHHRVSSPPASKHCRAVFFSRTHPHLKRWPDGWRPTSSPPLVRLA</sequence>
<evidence type="ECO:0000313" key="2">
    <source>
        <dbReference type="Proteomes" id="UP000287651"/>
    </source>
</evidence>
<proteinExistence type="predicted"/>
<dbReference type="EMBL" id="AMZH03032727">
    <property type="protein sequence ID" value="RRT32297.1"/>
    <property type="molecule type" value="Genomic_DNA"/>
</dbReference>
<dbReference type="AlphaFoldDB" id="A0A426WYD0"/>
<comment type="caution">
    <text evidence="1">The sequence shown here is derived from an EMBL/GenBank/DDBJ whole genome shotgun (WGS) entry which is preliminary data.</text>
</comment>
<dbReference type="Proteomes" id="UP000287651">
    <property type="component" value="Unassembled WGS sequence"/>
</dbReference>
<accession>A0A426WYD0</accession>
<organism evidence="1 2">
    <name type="scientific">Ensete ventricosum</name>
    <name type="common">Abyssinian banana</name>
    <name type="synonym">Musa ensete</name>
    <dbReference type="NCBI Taxonomy" id="4639"/>
    <lineage>
        <taxon>Eukaryota</taxon>
        <taxon>Viridiplantae</taxon>
        <taxon>Streptophyta</taxon>
        <taxon>Embryophyta</taxon>
        <taxon>Tracheophyta</taxon>
        <taxon>Spermatophyta</taxon>
        <taxon>Magnoliopsida</taxon>
        <taxon>Liliopsida</taxon>
        <taxon>Zingiberales</taxon>
        <taxon>Musaceae</taxon>
        <taxon>Ensete</taxon>
    </lineage>
</organism>